<evidence type="ECO:0000256" key="3">
    <source>
        <dbReference type="ARBA" id="ARBA00022989"/>
    </source>
</evidence>
<dbReference type="InterPro" id="IPR020846">
    <property type="entry name" value="MFS_dom"/>
</dbReference>
<feature type="transmembrane region" description="Helical" evidence="6">
    <location>
        <begin position="417"/>
        <end position="435"/>
    </location>
</feature>
<sequence>MTVTMPPSEESNEQTPLLPNQAVSVSGPVSQTRLGTYETTVRLAISHTTVLSWGIFLSIFLTSLLPGISLAYLPLPPFGPTDWKRSTLTNSWIVFGPIGALLGAANVNQYGIRKLYLISMSTMTLTAALTIVAPTWLTFIFARVLQSIAVGPVVSLGIATFAKIHAAEKRGLRIAYLILANCVGIGFYVMIWFSNGFYGNSAHWRFNAALIAAAAGLLTFWLHHSLPHDAVAIGDGDRTFEAFKLPSANIFSPIYQLVQRPKPFLISLIGALPLLYLPLHTALFLNHVTVHDLGIVLVIFLSCFLYAAGAFIGIPLGGALSDRIIKSRMPHATLGNRVQVPSTAISIAVPLSFISLVVGLLLTPFDLTDRTVPVGLLALGVSFFLGVVTGETFAVSTICVAEWDPQISAQLIAANEVLRLIVPTLATVLAVRMLPHDTQDASWAIDAAVLCTVIMLSALLFSAFRWVSQNSSHPTNGEPLPDQAADTLEAPGGSDSGSVV</sequence>
<dbReference type="GO" id="GO:0022857">
    <property type="term" value="F:transmembrane transporter activity"/>
    <property type="evidence" value="ECO:0007669"/>
    <property type="project" value="InterPro"/>
</dbReference>
<feature type="region of interest" description="Disordered" evidence="5">
    <location>
        <begin position="472"/>
        <end position="500"/>
    </location>
</feature>
<keyword evidence="4 6" id="KW-0472">Membrane</keyword>
<feature type="transmembrane region" description="Helical" evidence="6">
    <location>
        <begin position="204"/>
        <end position="222"/>
    </location>
</feature>
<evidence type="ECO:0000256" key="1">
    <source>
        <dbReference type="ARBA" id="ARBA00004141"/>
    </source>
</evidence>
<evidence type="ECO:0000259" key="7">
    <source>
        <dbReference type="PROSITE" id="PS50850"/>
    </source>
</evidence>
<evidence type="ECO:0000256" key="6">
    <source>
        <dbReference type="SAM" id="Phobius"/>
    </source>
</evidence>
<dbReference type="Pfam" id="PF07690">
    <property type="entry name" value="MFS_1"/>
    <property type="match status" value="1"/>
</dbReference>
<organism evidence="8 9">
    <name type="scientific">Coprinopsis marcescibilis</name>
    <name type="common">Agaric fungus</name>
    <name type="synonym">Psathyrella marcescibilis</name>
    <dbReference type="NCBI Taxonomy" id="230819"/>
    <lineage>
        <taxon>Eukaryota</taxon>
        <taxon>Fungi</taxon>
        <taxon>Dikarya</taxon>
        <taxon>Basidiomycota</taxon>
        <taxon>Agaricomycotina</taxon>
        <taxon>Agaricomycetes</taxon>
        <taxon>Agaricomycetidae</taxon>
        <taxon>Agaricales</taxon>
        <taxon>Agaricineae</taxon>
        <taxon>Psathyrellaceae</taxon>
        <taxon>Coprinopsis</taxon>
    </lineage>
</organism>
<accession>A0A5C3KLD1</accession>
<feature type="transmembrane region" description="Helical" evidence="6">
    <location>
        <begin position="295"/>
        <end position="320"/>
    </location>
</feature>
<dbReference type="PANTHER" id="PTHR23502:SF64">
    <property type="entry name" value="TRANSPORTER, PUTATIVE (AFU_ORTHOLOGUE AFUA_3G11760)-RELATED"/>
    <property type="match status" value="1"/>
</dbReference>
<keyword evidence="3 6" id="KW-1133">Transmembrane helix</keyword>
<evidence type="ECO:0000256" key="5">
    <source>
        <dbReference type="SAM" id="MobiDB-lite"/>
    </source>
</evidence>
<feature type="transmembrane region" description="Helical" evidence="6">
    <location>
        <begin position="264"/>
        <end position="283"/>
    </location>
</feature>
<dbReference type="InterPro" id="IPR011701">
    <property type="entry name" value="MFS"/>
</dbReference>
<name>A0A5C3KLD1_COPMA</name>
<dbReference type="PANTHER" id="PTHR23502">
    <property type="entry name" value="MAJOR FACILITATOR SUPERFAMILY"/>
    <property type="match status" value="1"/>
</dbReference>
<dbReference type="OrthoDB" id="2585655at2759"/>
<feature type="domain" description="Major facilitator superfamily (MFS) profile" evidence="7">
    <location>
        <begin position="47"/>
        <end position="470"/>
    </location>
</feature>
<dbReference type="AlphaFoldDB" id="A0A5C3KLD1"/>
<feature type="transmembrane region" description="Helical" evidence="6">
    <location>
        <begin position="92"/>
        <end position="108"/>
    </location>
</feature>
<proteinExistence type="predicted"/>
<comment type="subcellular location">
    <subcellularLocation>
        <location evidence="1">Membrane</location>
        <topology evidence="1">Multi-pass membrane protein</topology>
    </subcellularLocation>
</comment>
<keyword evidence="9" id="KW-1185">Reference proteome</keyword>
<keyword evidence="2 6" id="KW-0812">Transmembrane</keyword>
<evidence type="ECO:0000256" key="4">
    <source>
        <dbReference type="ARBA" id="ARBA00023136"/>
    </source>
</evidence>
<gene>
    <name evidence="8" type="ORF">FA15DRAFT_98390</name>
</gene>
<dbReference type="GO" id="GO:0005886">
    <property type="term" value="C:plasma membrane"/>
    <property type="evidence" value="ECO:0007669"/>
    <property type="project" value="TreeGrafter"/>
</dbReference>
<dbReference type="Proteomes" id="UP000307440">
    <property type="component" value="Unassembled WGS sequence"/>
</dbReference>
<feature type="transmembrane region" description="Helical" evidence="6">
    <location>
        <begin position="441"/>
        <end position="464"/>
    </location>
</feature>
<dbReference type="EMBL" id="ML210280">
    <property type="protein sequence ID" value="TFK21054.1"/>
    <property type="molecule type" value="Genomic_DNA"/>
</dbReference>
<feature type="transmembrane region" description="Helical" evidence="6">
    <location>
        <begin position="115"/>
        <end position="134"/>
    </location>
</feature>
<reference evidence="8 9" key="1">
    <citation type="journal article" date="2019" name="Nat. Ecol. Evol.">
        <title>Megaphylogeny resolves global patterns of mushroom evolution.</title>
        <authorList>
            <person name="Varga T."/>
            <person name="Krizsan K."/>
            <person name="Foldi C."/>
            <person name="Dima B."/>
            <person name="Sanchez-Garcia M."/>
            <person name="Sanchez-Ramirez S."/>
            <person name="Szollosi G.J."/>
            <person name="Szarkandi J.G."/>
            <person name="Papp V."/>
            <person name="Albert L."/>
            <person name="Andreopoulos W."/>
            <person name="Angelini C."/>
            <person name="Antonin V."/>
            <person name="Barry K.W."/>
            <person name="Bougher N.L."/>
            <person name="Buchanan P."/>
            <person name="Buyck B."/>
            <person name="Bense V."/>
            <person name="Catcheside P."/>
            <person name="Chovatia M."/>
            <person name="Cooper J."/>
            <person name="Damon W."/>
            <person name="Desjardin D."/>
            <person name="Finy P."/>
            <person name="Geml J."/>
            <person name="Haridas S."/>
            <person name="Hughes K."/>
            <person name="Justo A."/>
            <person name="Karasinski D."/>
            <person name="Kautmanova I."/>
            <person name="Kiss B."/>
            <person name="Kocsube S."/>
            <person name="Kotiranta H."/>
            <person name="LaButti K.M."/>
            <person name="Lechner B.E."/>
            <person name="Liimatainen K."/>
            <person name="Lipzen A."/>
            <person name="Lukacs Z."/>
            <person name="Mihaltcheva S."/>
            <person name="Morgado L.N."/>
            <person name="Niskanen T."/>
            <person name="Noordeloos M.E."/>
            <person name="Ohm R.A."/>
            <person name="Ortiz-Santana B."/>
            <person name="Ovrebo C."/>
            <person name="Racz N."/>
            <person name="Riley R."/>
            <person name="Savchenko A."/>
            <person name="Shiryaev A."/>
            <person name="Soop K."/>
            <person name="Spirin V."/>
            <person name="Szebenyi C."/>
            <person name="Tomsovsky M."/>
            <person name="Tulloss R.E."/>
            <person name="Uehling J."/>
            <person name="Grigoriev I.V."/>
            <person name="Vagvolgyi C."/>
            <person name="Papp T."/>
            <person name="Martin F.M."/>
            <person name="Miettinen O."/>
            <person name="Hibbett D.S."/>
            <person name="Nagy L.G."/>
        </authorList>
    </citation>
    <scope>NUCLEOTIDE SEQUENCE [LARGE SCALE GENOMIC DNA]</scope>
    <source>
        <strain evidence="8 9">CBS 121175</strain>
    </source>
</reference>
<evidence type="ECO:0000313" key="9">
    <source>
        <dbReference type="Proteomes" id="UP000307440"/>
    </source>
</evidence>
<dbReference type="InterPro" id="IPR036259">
    <property type="entry name" value="MFS_trans_sf"/>
</dbReference>
<evidence type="ECO:0000256" key="2">
    <source>
        <dbReference type="ARBA" id="ARBA00022692"/>
    </source>
</evidence>
<dbReference type="Gene3D" id="1.20.1250.20">
    <property type="entry name" value="MFS general substrate transporter like domains"/>
    <property type="match status" value="1"/>
</dbReference>
<feature type="transmembrane region" description="Helical" evidence="6">
    <location>
        <begin position="50"/>
        <end position="72"/>
    </location>
</feature>
<evidence type="ECO:0000313" key="8">
    <source>
        <dbReference type="EMBL" id="TFK21054.1"/>
    </source>
</evidence>
<feature type="transmembrane region" description="Helical" evidence="6">
    <location>
        <begin position="340"/>
        <end position="362"/>
    </location>
</feature>
<dbReference type="PROSITE" id="PS50850">
    <property type="entry name" value="MFS"/>
    <property type="match status" value="1"/>
</dbReference>
<protein>
    <submittedName>
        <fullName evidence="8">MFS general substrate transporter</fullName>
    </submittedName>
</protein>
<dbReference type="SUPFAM" id="SSF103473">
    <property type="entry name" value="MFS general substrate transporter"/>
    <property type="match status" value="1"/>
</dbReference>
<feature type="transmembrane region" description="Helical" evidence="6">
    <location>
        <begin position="140"/>
        <end position="162"/>
    </location>
</feature>
<feature type="transmembrane region" description="Helical" evidence="6">
    <location>
        <begin position="174"/>
        <end position="198"/>
    </location>
</feature>
<feature type="transmembrane region" description="Helical" evidence="6">
    <location>
        <begin position="374"/>
        <end position="396"/>
    </location>
</feature>